<dbReference type="Proteomes" id="UP000475214">
    <property type="component" value="Unassembled WGS sequence"/>
</dbReference>
<gene>
    <name evidence="2" type="ORF">G1H10_00535</name>
</gene>
<evidence type="ECO:0000313" key="2">
    <source>
        <dbReference type="EMBL" id="NED98652.1"/>
    </source>
</evidence>
<reference evidence="2 3" key="1">
    <citation type="submission" date="2020-02" db="EMBL/GenBank/DDBJ databases">
        <authorList>
            <person name="Li X.-J."/>
            <person name="Han X.-M."/>
        </authorList>
    </citation>
    <scope>NUCLEOTIDE SEQUENCE [LARGE SCALE GENOMIC DNA]</scope>
    <source>
        <strain evidence="2 3">CCTCC AB 2017055</strain>
    </source>
</reference>
<sequence length="74" mass="7933">MTLSGGNVAPRLRTDDMRLGAPFMIVLGVILLLIGWLVDLGLLVTIGTIVLVIGLVLFVLGAVGRPVGGRRFYW</sequence>
<organism evidence="2 3">
    <name type="scientific">Phytoactinopolyspora halotolerans</name>
    <dbReference type="NCBI Taxonomy" id="1981512"/>
    <lineage>
        <taxon>Bacteria</taxon>
        <taxon>Bacillati</taxon>
        <taxon>Actinomycetota</taxon>
        <taxon>Actinomycetes</taxon>
        <taxon>Jiangellales</taxon>
        <taxon>Jiangellaceae</taxon>
        <taxon>Phytoactinopolyspora</taxon>
    </lineage>
</organism>
<comment type="caution">
    <text evidence="2">The sequence shown here is derived from an EMBL/GenBank/DDBJ whole genome shotgun (WGS) entry which is preliminary data.</text>
</comment>
<feature type="transmembrane region" description="Helical" evidence="1">
    <location>
        <begin position="21"/>
        <end position="38"/>
    </location>
</feature>
<evidence type="ECO:0000313" key="3">
    <source>
        <dbReference type="Proteomes" id="UP000475214"/>
    </source>
</evidence>
<keyword evidence="3" id="KW-1185">Reference proteome</keyword>
<keyword evidence="1" id="KW-0812">Transmembrane</keyword>
<keyword evidence="1" id="KW-0472">Membrane</keyword>
<name>A0A6L9S0L1_9ACTN</name>
<keyword evidence="1" id="KW-1133">Transmembrane helix</keyword>
<accession>A0A6L9S0L1</accession>
<dbReference type="RefSeq" id="WP_163730902.1">
    <property type="nucleotide sequence ID" value="NZ_JAAGOA010000001.1"/>
</dbReference>
<protein>
    <submittedName>
        <fullName evidence="2">Uncharacterized protein</fullName>
    </submittedName>
</protein>
<dbReference type="EMBL" id="JAAGOA010000001">
    <property type="protein sequence ID" value="NED98652.1"/>
    <property type="molecule type" value="Genomic_DNA"/>
</dbReference>
<evidence type="ECO:0000256" key="1">
    <source>
        <dbReference type="SAM" id="Phobius"/>
    </source>
</evidence>
<proteinExistence type="predicted"/>
<feature type="transmembrane region" description="Helical" evidence="1">
    <location>
        <begin position="44"/>
        <end position="64"/>
    </location>
</feature>
<dbReference type="AlphaFoldDB" id="A0A6L9S0L1"/>